<dbReference type="AlphaFoldDB" id="A0ABD0XI64"/>
<organism evidence="1 2">
    <name type="scientific">Umbra pygmaea</name>
    <name type="common">Eastern mudminnow</name>
    <dbReference type="NCBI Taxonomy" id="75934"/>
    <lineage>
        <taxon>Eukaryota</taxon>
        <taxon>Metazoa</taxon>
        <taxon>Chordata</taxon>
        <taxon>Craniata</taxon>
        <taxon>Vertebrata</taxon>
        <taxon>Euteleostomi</taxon>
        <taxon>Actinopterygii</taxon>
        <taxon>Neopterygii</taxon>
        <taxon>Teleostei</taxon>
        <taxon>Protacanthopterygii</taxon>
        <taxon>Esociformes</taxon>
        <taxon>Umbridae</taxon>
        <taxon>Umbra</taxon>
    </lineage>
</organism>
<proteinExistence type="predicted"/>
<reference evidence="1 2" key="1">
    <citation type="submission" date="2024-06" db="EMBL/GenBank/DDBJ databases">
        <authorList>
            <person name="Pan Q."/>
            <person name="Wen M."/>
            <person name="Jouanno E."/>
            <person name="Zahm M."/>
            <person name="Klopp C."/>
            <person name="Cabau C."/>
            <person name="Louis A."/>
            <person name="Berthelot C."/>
            <person name="Parey E."/>
            <person name="Roest Crollius H."/>
            <person name="Montfort J."/>
            <person name="Robinson-Rechavi M."/>
            <person name="Bouchez O."/>
            <person name="Lampietro C."/>
            <person name="Lopez Roques C."/>
            <person name="Donnadieu C."/>
            <person name="Postlethwait J."/>
            <person name="Bobe J."/>
            <person name="Verreycken H."/>
            <person name="Guiguen Y."/>
        </authorList>
    </citation>
    <scope>NUCLEOTIDE SEQUENCE [LARGE SCALE GENOMIC DNA]</scope>
    <source>
        <strain evidence="1">Up_M1</strain>
        <tissue evidence="1">Testis</tissue>
    </source>
</reference>
<keyword evidence="2" id="KW-1185">Reference proteome</keyword>
<comment type="caution">
    <text evidence="1">The sequence shown here is derived from an EMBL/GenBank/DDBJ whole genome shotgun (WGS) entry which is preliminary data.</text>
</comment>
<protein>
    <submittedName>
        <fullName evidence="1">Uncharacterized protein</fullName>
    </submittedName>
</protein>
<gene>
    <name evidence="1" type="ORF">UPYG_G00009210</name>
</gene>
<accession>A0ABD0XI64</accession>
<evidence type="ECO:0000313" key="1">
    <source>
        <dbReference type="EMBL" id="KAL1021131.1"/>
    </source>
</evidence>
<sequence length="77" mass="8817">MGKGNLYTQEGNQHNTGQNRWDITSVNILQTFFVVGFELKSQEHWIFCYSKLSSLDVLGRDRALRESYPSPAKASSY</sequence>
<dbReference type="EMBL" id="JAGEUA010000001">
    <property type="protein sequence ID" value="KAL1021131.1"/>
    <property type="molecule type" value="Genomic_DNA"/>
</dbReference>
<dbReference type="Proteomes" id="UP001557470">
    <property type="component" value="Unassembled WGS sequence"/>
</dbReference>
<name>A0ABD0XI64_UMBPY</name>
<evidence type="ECO:0000313" key="2">
    <source>
        <dbReference type="Proteomes" id="UP001557470"/>
    </source>
</evidence>